<feature type="modified residue" description="4-aspartylphosphate" evidence="6">
    <location>
        <position position="55"/>
    </location>
</feature>
<dbReference type="AlphaFoldDB" id="A0A7Z2NYT7"/>
<dbReference type="PROSITE" id="PS50045">
    <property type="entry name" value="SIGMA54_INTERACT_4"/>
    <property type="match status" value="1"/>
</dbReference>
<evidence type="ECO:0000313" key="10">
    <source>
        <dbReference type="Proteomes" id="UP000464468"/>
    </source>
</evidence>
<evidence type="ECO:0000256" key="6">
    <source>
        <dbReference type="PROSITE-ProRule" id="PRU00169"/>
    </source>
</evidence>
<dbReference type="InterPro" id="IPR058031">
    <property type="entry name" value="AAA_lid_NorR"/>
</dbReference>
<dbReference type="GO" id="GO:0000160">
    <property type="term" value="P:phosphorelay signal transduction system"/>
    <property type="evidence" value="ECO:0007669"/>
    <property type="project" value="UniProtKB-KW"/>
</dbReference>
<keyword evidence="1" id="KW-0547">Nucleotide-binding</keyword>
<dbReference type="SUPFAM" id="SSF52172">
    <property type="entry name" value="CheY-like"/>
    <property type="match status" value="1"/>
</dbReference>
<evidence type="ECO:0000259" key="8">
    <source>
        <dbReference type="PROSITE" id="PS50110"/>
    </source>
</evidence>
<dbReference type="PANTHER" id="PTHR32071:SF57">
    <property type="entry name" value="C4-DICARBOXYLATE TRANSPORT TRANSCRIPTIONAL REGULATORY PROTEIN DCTD"/>
    <property type="match status" value="1"/>
</dbReference>
<feature type="domain" description="Sigma-54 factor interaction" evidence="7">
    <location>
        <begin position="152"/>
        <end position="337"/>
    </location>
</feature>
<keyword evidence="5" id="KW-0804">Transcription</keyword>
<dbReference type="PROSITE" id="PS50110">
    <property type="entry name" value="RESPONSE_REGULATORY"/>
    <property type="match status" value="1"/>
</dbReference>
<evidence type="ECO:0000259" key="7">
    <source>
        <dbReference type="PROSITE" id="PS50045"/>
    </source>
</evidence>
<keyword evidence="4" id="KW-0805">Transcription regulation</keyword>
<dbReference type="InterPro" id="IPR011006">
    <property type="entry name" value="CheY-like_superfamily"/>
</dbReference>
<keyword evidence="10" id="KW-1185">Reference proteome</keyword>
<dbReference type="InterPro" id="IPR009057">
    <property type="entry name" value="Homeodomain-like_sf"/>
</dbReference>
<keyword evidence="2" id="KW-0067">ATP-binding</keyword>
<keyword evidence="6" id="KW-0597">Phosphoprotein</keyword>
<dbReference type="Pfam" id="PF00158">
    <property type="entry name" value="Sigma54_activat"/>
    <property type="match status" value="1"/>
</dbReference>
<name>A0A7Z2NYT7_9SPHN</name>
<dbReference type="CDD" id="cd00156">
    <property type="entry name" value="REC"/>
    <property type="match status" value="1"/>
</dbReference>
<gene>
    <name evidence="9" type="ORF">GVO57_09495</name>
</gene>
<dbReference type="Proteomes" id="UP000464468">
    <property type="component" value="Chromosome"/>
</dbReference>
<dbReference type="Gene3D" id="1.10.10.60">
    <property type="entry name" value="Homeodomain-like"/>
    <property type="match status" value="1"/>
</dbReference>
<dbReference type="GO" id="GO:0005524">
    <property type="term" value="F:ATP binding"/>
    <property type="evidence" value="ECO:0007669"/>
    <property type="project" value="UniProtKB-KW"/>
</dbReference>
<dbReference type="InterPro" id="IPR002078">
    <property type="entry name" value="Sigma_54_int"/>
</dbReference>
<evidence type="ECO:0000256" key="1">
    <source>
        <dbReference type="ARBA" id="ARBA00022741"/>
    </source>
</evidence>
<evidence type="ECO:0000256" key="5">
    <source>
        <dbReference type="ARBA" id="ARBA00023163"/>
    </source>
</evidence>
<proteinExistence type="predicted"/>
<dbReference type="PANTHER" id="PTHR32071">
    <property type="entry name" value="TRANSCRIPTIONAL REGULATORY PROTEIN"/>
    <property type="match status" value="1"/>
</dbReference>
<dbReference type="Pfam" id="PF25601">
    <property type="entry name" value="AAA_lid_14"/>
    <property type="match status" value="1"/>
</dbReference>
<dbReference type="Gene3D" id="3.40.50.2300">
    <property type="match status" value="1"/>
</dbReference>
<evidence type="ECO:0000256" key="3">
    <source>
        <dbReference type="ARBA" id="ARBA00023012"/>
    </source>
</evidence>
<dbReference type="PRINTS" id="PR01590">
    <property type="entry name" value="HTHFIS"/>
</dbReference>
<dbReference type="SMART" id="SM00448">
    <property type="entry name" value="REC"/>
    <property type="match status" value="1"/>
</dbReference>
<evidence type="ECO:0000313" key="9">
    <source>
        <dbReference type="EMBL" id="QHL91900.1"/>
    </source>
</evidence>
<dbReference type="GO" id="GO:0006355">
    <property type="term" value="P:regulation of DNA-templated transcription"/>
    <property type="evidence" value="ECO:0007669"/>
    <property type="project" value="InterPro"/>
</dbReference>
<dbReference type="GO" id="GO:0043565">
    <property type="term" value="F:sequence-specific DNA binding"/>
    <property type="evidence" value="ECO:0007669"/>
    <property type="project" value="InterPro"/>
</dbReference>
<dbReference type="EMBL" id="CP047895">
    <property type="protein sequence ID" value="QHL91900.1"/>
    <property type="molecule type" value="Genomic_DNA"/>
</dbReference>
<dbReference type="SUPFAM" id="SSF52540">
    <property type="entry name" value="P-loop containing nucleoside triphosphate hydrolases"/>
    <property type="match status" value="1"/>
</dbReference>
<accession>A0A7Z2NYT7</accession>
<dbReference type="Gene3D" id="3.40.50.300">
    <property type="entry name" value="P-loop containing nucleotide triphosphate hydrolases"/>
    <property type="match status" value="1"/>
</dbReference>
<dbReference type="Pfam" id="PF00072">
    <property type="entry name" value="Response_reg"/>
    <property type="match status" value="1"/>
</dbReference>
<evidence type="ECO:0000256" key="2">
    <source>
        <dbReference type="ARBA" id="ARBA00022840"/>
    </source>
</evidence>
<dbReference type="SUPFAM" id="SSF46689">
    <property type="entry name" value="Homeodomain-like"/>
    <property type="match status" value="1"/>
</dbReference>
<keyword evidence="3" id="KW-0902">Two-component regulatory system</keyword>
<dbReference type="Gene3D" id="1.10.8.60">
    <property type="match status" value="1"/>
</dbReference>
<dbReference type="KEGG" id="schy:GVO57_09495"/>
<organism evidence="9 10">
    <name type="scientific">Sphingomonas changnyeongensis</name>
    <dbReference type="NCBI Taxonomy" id="2698679"/>
    <lineage>
        <taxon>Bacteria</taxon>
        <taxon>Pseudomonadati</taxon>
        <taxon>Pseudomonadota</taxon>
        <taxon>Alphaproteobacteria</taxon>
        <taxon>Sphingomonadales</taxon>
        <taxon>Sphingomonadaceae</taxon>
        <taxon>Sphingomonas</taxon>
    </lineage>
</organism>
<feature type="domain" description="Response regulatory" evidence="8">
    <location>
        <begin position="6"/>
        <end position="125"/>
    </location>
</feature>
<sequence>MSSGAAILLIDDNPEIARAVAIAFRIAGDAVDWANGPDEAWSAIARRRYDAILLDMNFTAGAADGEEGLACLRRIIAADPQACVVVITAHSGIRIAVAAMQAGARDFVMKPWRNADLIDKVRAAIAGQTLRPAAMSSPSVQPISGAEPPPTLIGESAVMAEVRALIGRVGPTRASVTVTGPPGSGRTLAARAIHAASADAASAIMRVDVRDPDQLAALAGAGGTVLLRHPDALDPVAQDSLADRLPPELRCLTVAETVDRLTPALRRRLATVELAMPPLSRRGDDVLRLARHFARMAADRFGRPQPVFTPAAEAGLRAAFWPDEVRGLALAVERAVVLAEDGRIDMAMLDPAGPAVADSATPEPRFDLTDAEQTMIRAALREHRHNVSRAAAALGLSRGALYRRMARYGL</sequence>
<dbReference type="Pfam" id="PF02954">
    <property type="entry name" value="HTH_8"/>
    <property type="match status" value="1"/>
</dbReference>
<dbReference type="InterPro" id="IPR001789">
    <property type="entry name" value="Sig_transdc_resp-reg_receiver"/>
</dbReference>
<protein>
    <submittedName>
        <fullName evidence="9">Response regulator</fullName>
    </submittedName>
</protein>
<dbReference type="InterPro" id="IPR027417">
    <property type="entry name" value="P-loop_NTPase"/>
</dbReference>
<evidence type="ECO:0000256" key="4">
    <source>
        <dbReference type="ARBA" id="ARBA00023015"/>
    </source>
</evidence>
<reference evidence="9 10" key="1">
    <citation type="submission" date="2020-01" db="EMBL/GenBank/DDBJ databases">
        <title>Sphingomonas sp. C33 whole genome sequece.</title>
        <authorList>
            <person name="Park C."/>
        </authorList>
    </citation>
    <scope>NUCLEOTIDE SEQUENCE [LARGE SCALE GENOMIC DNA]</scope>
    <source>
        <strain evidence="9 10">C33</strain>
    </source>
</reference>
<dbReference type="InterPro" id="IPR002197">
    <property type="entry name" value="HTH_Fis"/>
</dbReference>